<gene>
    <name evidence="6" type="ORF">HNQ60_002701</name>
</gene>
<reference evidence="6 7" key="1">
    <citation type="submission" date="2020-08" db="EMBL/GenBank/DDBJ databases">
        <title>Genomic Encyclopedia of Type Strains, Phase IV (KMG-IV): sequencing the most valuable type-strain genomes for metagenomic binning, comparative biology and taxonomic classification.</title>
        <authorList>
            <person name="Goeker M."/>
        </authorList>
    </citation>
    <scope>NUCLEOTIDE SEQUENCE [LARGE SCALE GENOMIC DNA]</scope>
    <source>
        <strain evidence="6 7">DSM 26723</strain>
    </source>
</reference>
<comment type="caution">
    <text evidence="6">The sequence shown here is derived from an EMBL/GenBank/DDBJ whole genome shotgun (WGS) entry which is preliminary data.</text>
</comment>
<evidence type="ECO:0000256" key="4">
    <source>
        <dbReference type="PROSITE-ProRule" id="PRU00409"/>
    </source>
</evidence>
<accession>A0A841HNH1</accession>
<keyword evidence="2 4" id="KW-0547">Nucleotide-binding</keyword>
<dbReference type="InterPro" id="IPR032875">
    <property type="entry name" value="Succ_CoA_lig_flav_dom"/>
</dbReference>
<keyword evidence="6" id="KW-0808">Transferase</keyword>
<dbReference type="GO" id="GO:0016874">
    <property type="term" value="F:ligase activity"/>
    <property type="evidence" value="ECO:0007669"/>
    <property type="project" value="UniProtKB-KW"/>
</dbReference>
<evidence type="ECO:0000256" key="1">
    <source>
        <dbReference type="ARBA" id="ARBA00022598"/>
    </source>
</evidence>
<dbReference type="Pfam" id="PF13380">
    <property type="entry name" value="CoA_binding_2"/>
    <property type="match status" value="1"/>
</dbReference>
<protein>
    <submittedName>
        <fullName evidence="6">Acetyltransferase</fullName>
    </submittedName>
</protein>
<proteinExistence type="predicted"/>
<name>A0A841HNH1_9GAMM</name>
<dbReference type="InterPro" id="IPR011761">
    <property type="entry name" value="ATP-grasp"/>
</dbReference>
<evidence type="ECO:0000259" key="5">
    <source>
        <dbReference type="PROSITE" id="PS50975"/>
    </source>
</evidence>
<evidence type="ECO:0000256" key="3">
    <source>
        <dbReference type="ARBA" id="ARBA00022840"/>
    </source>
</evidence>
<dbReference type="PROSITE" id="PS50975">
    <property type="entry name" value="ATP_GRASP"/>
    <property type="match status" value="1"/>
</dbReference>
<dbReference type="InterPro" id="IPR016102">
    <property type="entry name" value="Succinyl-CoA_synth-like"/>
</dbReference>
<keyword evidence="1" id="KW-0436">Ligase</keyword>
<dbReference type="SMART" id="SM00881">
    <property type="entry name" value="CoA_binding"/>
    <property type="match status" value="1"/>
</dbReference>
<dbReference type="InterPro" id="IPR003781">
    <property type="entry name" value="CoA-bd"/>
</dbReference>
<evidence type="ECO:0000313" key="7">
    <source>
        <dbReference type="Proteomes" id="UP000588068"/>
    </source>
</evidence>
<dbReference type="RefSeq" id="WP_184332550.1">
    <property type="nucleotide sequence ID" value="NZ_JACHHZ010000003.1"/>
</dbReference>
<keyword evidence="7" id="KW-1185">Reference proteome</keyword>
<dbReference type="GO" id="GO:0046872">
    <property type="term" value="F:metal ion binding"/>
    <property type="evidence" value="ECO:0007669"/>
    <property type="project" value="InterPro"/>
</dbReference>
<organism evidence="6 7">
    <name type="scientific">Povalibacter uvarum</name>
    <dbReference type="NCBI Taxonomy" id="732238"/>
    <lineage>
        <taxon>Bacteria</taxon>
        <taxon>Pseudomonadati</taxon>
        <taxon>Pseudomonadota</taxon>
        <taxon>Gammaproteobacteria</taxon>
        <taxon>Steroidobacterales</taxon>
        <taxon>Steroidobacteraceae</taxon>
        <taxon>Povalibacter</taxon>
    </lineage>
</organism>
<dbReference type="GO" id="GO:0016740">
    <property type="term" value="F:transferase activity"/>
    <property type="evidence" value="ECO:0007669"/>
    <property type="project" value="UniProtKB-KW"/>
</dbReference>
<feature type="domain" description="ATP-grasp" evidence="5">
    <location>
        <begin position="482"/>
        <end position="518"/>
    </location>
</feature>
<dbReference type="SUPFAM" id="SSF51735">
    <property type="entry name" value="NAD(P)-binding Rossmann-fold domains"/>
    <property type="match status" value="1"/>
</dbReference>
<dbReference type="Gene3D" id="3.30.1490.20">
    <property type="entry name" value="ATP-grasp fold, A domain"/>
    <property type="match status" value="1"/>
</dbReference>
<dbReference type="PANTHER" id="PTHR43334">
    <property type="entry name" value="ACETATE--COA LIGASE [ADP-FORMING]"/>
    <property type="match status" value="1"/>
</dbReference>
<dbReference type="InterPro" id="IPR036291">
    <property type="entry name" value="NAD(P)-bd_dom_sf"/>
</dbReference>
<dbReference type="EMBL" id="JACHHZ010000003">
    <property type="protein sequence ID" value="MBB6093820.1"/>
    <property type="molecule type" value="Genomic_DNA"/>
</dbReference>
<dbReference type="InterPro" id="IPR013815">
    <property type="entry name" value="ATP_grasp_subdomain_1"/>
</dbReference>
<sequence length="685" mass="71471">MSAQNIAGLDRLFRPRSIAVVGASASESKVGYQLVDALRGFDGQVFPINPKATQIAGRQSYPQLSALPVVPDLVLLGVPANACVDALTEAARIGVGGAVIVGGGFAESGPDGAALQAQIERVCKGSSLRLLGPNTSGYTRPGTGCHACFLPTVQQFAAGPLSIVAQSGGVNLTLALLAHRQRLGIRLAVGLGNAVDVDAADVIEYLAHDPQTKMIGLHLEGVAEGRRLYDVLSHATTLKPVIVLPVGRAQVADFAQSHTGNLMGQHAVTVAALRQAGAIVVDATQSLVDAAVGFLGGRIAPKANPGVGIVTGQAGPGLIILDALRSAAVNVPTLAPATVAEISKHLPPLTYLQNPIDTGRPSPLFADVMVAASRDPAIDAIITFALDEPAAIDAVAVFERARKDIKQPLVFATLGLEGSVDVTQNKLQSRDIPALESPERGAVAVRALVDDAKAQYRRLITTRTVAAAGRVIARALDEASAKALLAEFGIRSPRSRSCRNEEEAVTAFDQLDKPVVVKVLDPRIAHKTEVGGVHLGVRTADQLSAALQKIDAIPGDISDRGYLIEEMASSGIDLILGARRDPSFGATVLLGLGGTEAEALKDVSIRLAPLDRVDVEEMLRELRGSALLDGWRGAPAVDRDAIIDAVVAVADLMEAAADLRELDINPLRCTSKGVQALDALMIWSD</sequence>
<dbReference type="SUPFAM" id="SSF56059">
    <property type="entry name" value="Glutathione synthetase ATP-binding domain-like"/>
    <property type="match status" value="1"/>
</dbReference>
<dbReference type="GO" id="GO:0005524">
    <property type="term" value="F:ATP binding"/>
    <property type="evidence" value="ECO:0007669"/>
    <property type="project" value="UniProtKB-UniRule"/>
</dbReference>
<evidence type="ECO:0000256" key="2">
    <source>
        <dbReference type="ARBA" id="ARBA00022741"/>
    </source>
</evidence>
<dbReference type="Gene3D" id="3.40.50.261">
    <property type="entry name" value="Succinyl-CoA synthetase domains"/>
    <property type="match status" value="2"/>
</dbReference>
<dbReference type="SUPFAM" id="SSF52210">
    <property type="entry name" value="Succinyl-CoA synthetase domains"/>
    <property type="match status" value="2"/>
</dbReference>
<dbReference type="PANTHER" id="PTHR43334:SF1">
    <property type="entry name" value="3-HYDROXYPROPIONATE--COA LIGASE [ADP-FORMING]"/>
    <property type="match status" value="1"/>
</dbReference>
<dbReference type="AlphaFoldDB" id="A0A841HNH1"/>
<dbReference type="Pfam" id="PF13549">
    <property type="entry name" value="ATP-grasp_5"/>
    <property type="match status" value="1"/>
</dbReference>
<dbReference type="Pfam" id="PF13607">
    <property type="entry name" value="Succ_CoA_lig"/>
    <property type="match status" value="1"/>
</dbReference>
<dbReference type="Proteomes" id="UP000588068">
    <property type="component" value="Unassembled WGS sequence"/>
</dbReference>
<keyword evidence="3 4" id="KW-0067">ATP-binding</keyword>
<dbReference type="InterPro" id="IPR051538">
    <property type="entry name" value="Acyl-CoA_Synth/Transferase"/>
</dbReference>
<dbReference type="Gene3D" id="3.30.470.20">
    <property type="entry name" value="ATP-grasp fold, B domain"/>
    <property type="match status" value="1"/>
</dbReference>
<evidence type="ECO:0000313" key="6">
    <source>
        <dbReference type="EMBL" id="MBB6093820.1"/>
    </source>
</evidence>
<dbReference type="Gene3D" id="3.40.50.720">
    <property type="entry name" value="NAD(P)-binding Rossmann-like Domain"/>
    <property type="match status" value="1"/>
</dbReference>